<evidence type="ECO:0000256" key="2">
    <source>
        <dbReference type="SAM" id="Phobius"/>
    </source>
</evidence>
<evidence type="ECO:0000256" key="1">
    <source>
        <dbReference type="SAM" id="MobiDB-lite"/>
    </source>
</evidence>
<dbReference type="PANTHER" id="PTHR34219">
    <property type="entry name" value="IRON-REGULATED INNER MEMBRANE PROTEIN-RELATED"/>
    <property type="match status" value="1"/>
</dbReference>
<reference evidence="3" key="1">
    <citation type="submission" date="2021-01" db="EMBL/GenBank/DDBJ databases">
        <title>Whole genome shotgun sequence of Cellulomonas pakistanensis NBRC 110800.</title>
        <authorList>
            <person name="Komaki H."/>
            <person name="Tamura T."/>
        </authorList>
    </citation>
    <scope>NUCLEOTIDE SEQUENCE</scope>
    <source>
        <strain evidence="3">NBRC 110800</strain>
    </source>
</reference>
<feature type="region of interest" description="Disordered" evidence="1">
    <location>
        <begin position="1"/>
        <end position="39"/>
    </location>
</feature>
<dbReference type="EMBL" id="BONO01000002">
    <property type="protein sequence ID" value="GIG34930.1"/>
    <property type="molecule type" value="Genomic_DNA"/>
</dbReference>
<dbReference type="Proteomes" id="UP000642125">
    <property type="component" value="Unassembled WGS sequence"/>
</dbReference>
<keyword evidence="2" id="KW-1133">Transmembrane helix</keyword>
<feature type="transmembrane region" description="Helical" evidence="2">
    <location>
        <begin position="196"/>
        <end position="214"/>
    </location>
</feature>
<dbReference type="AlphaFoldDB" id="A0A919U544"/>
<gene>
    <name evidence="3" type="ORF">Cpa01nite_03110</name>
</gene>
<feature type="transmembrane region" description="Helical" evidence="2">
    <location>
        <begin position="55"/>
        <end position="78"/>
    </location>
</feature>
<sequence>MTADEPAPVRGAVGSEPGSMTVDDAPRTTPTAPGAPRPARRRTCWLSPLLLRLHFYAGIFVGPFILVAALSGALYAVAEPVERAVYADELTAAYADAPPVSLGEQVTAARAYAGPDATLVAVRPAPEPGDTTRVMFSGADLGESETRAVFVDPGTAEIRGDLTAYGTSGALPLRTWLDHLHRNLHLGDPGRLYSELAASWLGVIALSGLAMWLIQLRRSRGRKKARQQLLRPGSGPTPYARTRSRHLGFGIWIMAGALFLSATGITWSTYAGANVTDLRAALGWGTPAVSTALDGGTAGGGDEHAGHHGGSGAAEARDTTEYAAGAFDSVLAVAQEVNVNTALVEITPPAEPGTAWVVQEIQRSYPTQVDAVAVDGSTMTVTDRVDFAEFGLIAKLARWGIDLHMGSMFGLPNQIVLLVLASGIAAMVVWGYLMWWRRRPTHDSRGPGDAPARGALAAVPWWGRVAALLVAAAVGVLLPLMGLTLAAFLVVDAVLGWRARVRAGAGVPVAP</sequence>
<protein>
    <submittedName>
        <fullName evidence="3">Membrane protein</fullName>
    </submittedName>
</protein>
<name>A0A919U544_9CELL</name>
<organism evidence="3 4">
    <name type="scientific">Cellulomonas pakistanensis</name>
    <dbReference type="NCBI Taxonomy" id="992287"/>
    <lineage>
        <taxon>Bacteria</taxon>
        <taxon>Bacillati</taxon>
        <taxon>Actinomycetota</taxon>
        <taxon>Actinomycetes</taxon>
        <taxon>Micrococcales</taxon>
        <taxon>Cellulomonadaceae</taxon>
        <taxon>Cellulomonas</taxon>
    </lineage>
</organism>
<keyword evidence="2" id="KW-0812">Transmembrane</keyword>
<evidence type="ECO:0000313" key="4">
    <source>
        <dbReference type="Proteomes" id="UP000642125"/>
    </source>
</evidence>
<feature type="region of interest" description="Disordered" evidence="1">
    <location>
        <begin position="294"/>
        <end position="315"/>
    </location>
</feature>
<dbReference type="InterPro" id="IPR005625">
    <property type="entry name" value="PepSY-ass_TM"/>
</dbReference>
<keyword evidence="2" id="KW-0472">Membrane</keyword>
<feature type="transmembrane region" description="Helical" evidence="2">
    <location>
        <begin position="415"/>
        <end position="435"/>
    </location>
</feature>
<evidence type="ECO:0000313" key="3">
    <source>
        <dbReference type="EMBL" id="GIG34930.1"/>
    </source>
</evidence>
<proteinExistence type="predicted"/>
<comment type="caution">
    <text evidence="3">The sequence shown here is derived from an EMBL/GenBank/DDBJ whole genome shotgun (WGS) entry which is preliminary data.</text>
</comment>
<keyword evidence="4" id="KW-1185">Reference proteome</keyword>
<accession>A0A919U544</accession>
<dbReference type="Pfam" id="PF03929">
    <property type="entry name" value="PepSY_TM"/>
    <property type="match status" value="1"/>
</dbReference>
<dbReference type="PANTHER" id="PTHR34219:SF1">
    <property type="entry name" value="PEPSY DOMAIN-CONTAINING PROTEIN"/>
    <property type="match status" value="1"/>
</dbReference>
<feature type="transmembrane region" description="Helical" evidence="2">
    <location>
        <begin position="465"/>
        <end position="491"/>
    </location>
</feature>
<feature type="transmembrane region" description="Helical" evidence="2">
    <location>
        <begin position="249"/>
        <end position="270"/>
    </location>
</feature>